<protein>
    <recommendedName>
        <fullName evidence="4">tRNA pseudouridine synthase</fullName>
        <ecNumber evidence="4">5.4.99.12</ecNumber>
    </recommendedName>
</protein>
<dbReference type="SUPFAM" id="SSF55120">
    <property type="entry name" value="Pseudouridine synthase"/>
    <property type="match status" value="1"/>
</dbReference>
<dbReference type="InterPro" id="IPR020103">
    <property type="entry name" value="PsdUridine_synth_cat_dom_sf"/>
</dbReference>
<keyword evidence="2 4" id="KW-0819">tRNA processing</keyword>
<comment type="catalytic activity">
    <reaction evidence="4">
        <text>uridine(38/39/40) in tRNA = pseudouridine(38/39/40) in tRNA</text>
        <dbReference type="Rhea" id="RHEA:22376"/>
        <dbReference type="Rhea" id="RHEA-COMP:10085"/>
        <dbReference type="Rhea" id="RHEA-COMP:10087"/>
        <dbReference type="ChEBI" id="CHEBI:65314"/>
        <dbReference type="ChEBI" id="CHEBI:65315"/>
        <dbReference type="EC" id="5.4.99.12"/>
    </reaction>
</comment>
<reference evidence="6 7" key="1">
    <citation type="submission" date="2024-10" db="EMBL/GenBank/DDBJ databases">
        <title>Updated reference genomes for cyclostephanoid diatoms.</title>
        <authorList>
            <person name="Roberts W.R."/>
            <person name="Alverson A.J."/>
        </authorList>
    </citation>
    <scope>NUCLEOTIDE SEQUENCE [LARGE SCALE GENOMIC DNA]</scope>
    <source>
        <strain evidence="6 7">AJA010-31</strain>
    </source>
</reference>
<dbReference type="InterPro" id="IPR001406">
    <property type="entry name" value="PsdUridine_synth_TruA"/>
</dbReference>
<dbReference type="EC" id="5.4.99.12" evidence="4"/>
<dbReference type="InterPro" id="IPR020094">
    <property type="entry name" value="TruA/RsuA/RluB/E/F_N"/>
</dbReference>
<gene>
    <name evidence="6" type="ORF">ACHAWO_005154</name>
</gene>
<dbReference type="AlphaFoldDB" id="A0ABD3MRY0"/>
<keyword evidence="3 4" id="KW-0413">Isomerase</keyword>
<dbReference type="Gene3D" id="3.30.70.660">
    <property type="entry name" value="Pseudouridine synthase I, catalytic domain, C-terminal subdomain"/>
    <property type="match status" value="1"/>
</dbReference>
<dbReference type="Gene3D" id="3.30.70.580">
    <property type="entry name" value="Pseudouridine synthase I, catalytic domain, N-terminal subdomain"/>
    <property type="match status" value="1"/>
</dbReference>
<dbReference type="EMBL" id="JALLPJ020001380">
    <property type="protein sequence ID" value="KAL3766756.1"/>
    <property type="molecule type" value="Genomic_DNA"/>
</dbReference>
<proteinExistence type="inferred from homology"/>
<dbReference type="PANTHER" id="PTHR11142:SF10">
    <property type="entry name" value="TRNA PSEUDOURIDINE SYNTHASE"/>
    <property type="match status" value="1"/>
</dbReference>
<comment type="similarity">
    <text evidence="1 4">Belongs to the tRNA pseudouridine synthase TruA family.</text>
</comment>
<dbReference type="InterPro" id="IPR020097">
    <property type="entry name" value="PsdUridine_synth_TruA_a/b_dom"/>
</dbReference>
<dbReference type="InterPro" id="IPR020095">
    <property type="entry name" value="PsdUridine_synth_TruA_C"/>
</dbReference>
<organism evidence="6 7">
    <name type="scientific">Cyclotella atomus</name>
    <dbReference type="NCBI Taxonomy" id="382360"/>
    <lineage>
        <taxon>Eukaryota</taxon>
        <taxon>Sar</taxon>
        <taxon>Stramenopiles</taxon>
        <taxon>Ochrophyta</taxon>
        <taxon>Bacillariophyta</taxon>
        <taxon>Coscinodiscophyceae</taxon>
        <taxon>Thalassiosirophycidae</taxon>
        <taxon>Stephanodiscales</taxon>
        <taxon>Stephanodiscaceae</taxon>
        <taxon>Cyclotella</taxon>
    </lineage>
</organism>
<comment type="caution">
    <text evidence="6">The sequence shown here is derived from an EMBL/GenBank/DDBJ whole genome shotgun (WGS) entry which is preliminary data.</text>
</comment>
<dbReference type="PANTHER" id="PTHR11142">
    <property type="entry name" value="PSEUDOURIDYLATE SYNTHASE"/>
    <property type="match status" value="1"/>
</dbReference>
<keyword evidence="7" id="KW-1185">Reference proteome</keyword>
<dbReference type="GO" id="GO:0008033">
    <property type="term" value="P:tRNA processing"/>
    <property type="evidence" value="ECO:0007669"/>
    <property type="project" value="UniProtKB-KW"/>
</dbReference>
<evidence type="ECO:0000313" key="6">
    <source>
        <dbReference type="EMBL" id="KAL3766756.1"/>
    </source>
</evidence>
<evidence type="ECO:0000256" key="3">
    <source>
        <dbReference type="ARBA" id="ARBA00023235"/>
    </source>
</evidence>
<evidence type="ECO:0000256" key="1">
    <source>
        <dbReference type="ARBA" id="ARBA00009375"/>
    </source>
</evidence>
<evidence type="ECO:0000256" key="4">
    <source>
        <dbReference type="RuleBase" id="RU003792"/>
    </source>
</evidence>
<feature type="domain" description="Pseudouridine synthase I TruA alpha/beta" evidence="5">
    <location>
        <begin position="336"/>
        <end position="412"/>
    </location>
</feature>
<evidence type="ECO:0000259" key="5">
    <source>
        <dbReference type="Pfam" id="PF01416"/>
    </source>
</evidence>
<dbReference type="Pfam" id="PF01416">
    <property type="entry name" value="PseudoU_synth_1"/>
    <property type="match status" value="1"/>
</dbReference>
<evidence type="ECO:0000313" key="7">
    <source>
        <dbReference type="Proteomes" id="UP001530400"/>
    </source>
</evidence>
<dbReference type="GO" id="GO:0160147">
    <property type="term" value="F:tRNA pseudouridine(38-40) synthase activity"/>
    <property type="evidence" value="ECO:0007669"/>
    <property type="project" value="UniProtKB-EC"/>
</dbReference>
<accession>A0ABD3MRY0</accession>
<evidence type="ECO:0000256" key="2">
    <source>
        <dbReference type="ARBA" id="ARBA00022694"/>
    </source>
</evidence>
<sequence length="412" mass="46423">MMIAKQQLKSCPGVYIQTRIPLRMTECSDVQTSVLGRRRDGWINTILLGESTHSSLFQTANNVVNHFLSSNEHPAYPLRRIWSFDQHLSIEDKETELFAPLFGSYTDLSSSATDVNLNKKSKRKRINLKMTVVYRGKDFCGWEDQRHHIYRMNPVEQSIDQNILPSVQGTLVDVLDPVFGRLFDEHSSYQRDQNTSPVEIKVAGRTDAGVNAVGQICRIRTWRTDLPNGQSIDEIEDYVKDLVNEHANKLGVGLRVTNVQKIGNQFHPTFGATCRAYAYLVDLQNEDSEPRITRDIVAKLDGMLRALESRTLNYVALSYGKVKTQTTDCTLIRARATLVECTVSKKEAVCIELIGDRFLRRMVRILVATALREACADTARDESLLKVLNTRDRTNSAPAAPPDGLIFVGAGY</sequence>
<name>A0ABD3MRY0_9STRA</name>
<dbReference type="Proteomes" id="UP001530400">
    <property type="component" value="Unassembled WGS sequence"/>
</dbReference>